<proteinExistence type="inferred from homology"/>
<dbReference type="InterPro" id="IPR001563">
    <property type="entry name" value="Peptidase_S10"/>
</dbReference>
<reference evidence="2" key="3">
    <citation type="submission" date="2018-09" db="EMBL/GenBank/DDBJ databases">
        <authorList>
            <person name="Harrison J."/>
            <person name="Moore K.A."/>
            <person name="Paszkiewicz K."/>
            <person name="Jones T."/>
            <person name="Grant M."/>
            <person name="Ambacheew D."/>
            <person name="Muzemil S."/>
            <person name="Studholme D."/>
        </authorList>
    </citation>
    <scope>NUCLEOTIDE SEQUENCE</scope>
</reference>
<dbReference type="EMBL" id="KV876021">
    <property type="protein sequence ID" value="RZR73793.1"/>
    <property type="molecule type" value="Genomic_DNA"/>
</dbReference>
<accession>A0A426XJ60</accession>
<gene>
    <name evidence="2" type="ORF">B296_00033206</name>
    <name evidence="3" type="ORF">BHM03_00028130</name>
</gene>
<dbReference type="InterPro" id="IPR029058">
    <property type="entry name" value="AB_hydrolase_fold"/>
</dbReference>
<dbReference type="GO" id="GO:0004185">
    <property type="term" value="F:serine-type carboxypeptidase activity"/>
    <property type="evidence" value="ECO:0007669"/>
    <property type="project" value="InterPro"/>
</dbReference>
<evidence type="ECO:0000256" key="1">
    <source>
        <dbReference type="ARBA" id="ARBA00009431"/>
    </source>
</evidence>
<dbReference type="PROSITE" id="PS00131">
    <property type="entry name" value="CARBOXYPEPT_SER_SER"/>
    <property type="match status" value="1"/>
</dbReference>
<comment type="similarity">
    <text evidence="1">Belongs to the peptidase S10 family.</text>
</comment>
<dbReference type="InterPro" id="IPR018202">
    <property type="entry name" value="Ser_caboxypep_ser_AS"/>
</dbReference>
<dbReference type="Proteomes" id="UP000287651">
    <property type="component" value="Unassembled WGS sequence"/>
</dbReference>
<dbReference type="SUPFAM" id="SSF53474">
    <property type="entry name" value="alpha/beta-Hydrolases"/>
    <property type="match status" value="1"/>
</dbReference>
<organism evidence="2 4">
    <name type="scientific">Ensete ventricosum</name>
    <name type="common">Abyssinian banana</name>
    <name type="synonym">Musa ensete</name>
    <dbReference type="NCBI Taxonomy" id="4639"/>
    <lineage>
        <taxon>Eukaryota</taxon>
        <taxon>Viridiplantae</taxon>
        <taxon>Streptophyta</taxon>
        <taxon>Embryophyta</taxon>
        <taxon>Tracheophyta</taxon>
        <taxon>Spermatophyta</taxon>
        <taxon>Magnoliopsida</taxon>
        <taxon>Liliopsida</taxon>
        <taxon>Zingiberales</taxon>
        <taxon>Musaceae</taxon>
        <taxon>Ensete</taxon>
    </lineage>
</organism>
<sequence>MAKGRLWCRDWKFPRDRAIGHGFEASEFDMAAEGRPSVCCESSTRSPRFSYVEDESLVVKTDVEAAVDLTSLLKKLYDQNKSWQKSPLFIVAESYGGKFAATVGLSIHKAIKAGELKLKFGGSLFSIPHLTQVEIKEE</sequence>
<dbReference type="Gene3D" id="3.40.50.1820">
    <property type="entry name" value="alpha/beta hydrolase"/>
    <property type="match status" value="1"/>
</dbReference>
<dbReference type="Pfam" id="PF00450">
    <property type="entry name" value="Peptidase_S10"/>
    <property type="match status" value="1"/>
</dbReference>
<evidence type="ECO:0000313" key="4">
    <source>
        <dbReference type="Proteomes" id="UP000287651"/>
    </source>
</evidence>
<evidence type="ECO:0000313" key="3">
    <source>
        <dbReference type="EMBL" id="RZR73793.1"/>
    </source>
</evidence>
<evidence type="ECO:0000313" key="2">
    <source>
        <dbReference type="EMBL" id="RRT39539.1"/>
    </source>
</evidence>
<reference evidence="3" key="2">
    <citation type="journal article" date="2018" name="Data Brief">
        <title>Genome sequence data from 17 accessions of Ensete ventricosum, a staple food crop for millions in Ethiopia.</title>
        <authorList>
            <person name="Yemataw Z."/>
            <person name="Muzemil S."/>
            <person name="Ambachew D."/>
            <person name="Tripathi L."/>
            <person name="Tesfaye K."/>
            <person name="Chala A."/>
            <person name="Farbos A."/>
            <person name="O'Neill P."/>
            <person name="Moore K."/>
            <person name="Grant M."/>
            <person name="Studholme D.J."/>
        </authorList>
    </citation>
    <scope>NUCLEOTIDE SEQUENCE [LARGE SCALE GENOMIC DNA]</scope>
    <source>
        <tissue evidence="3">Leaf</tissue>
    </source>
</reference>
<name>A0A426XJ60_ENSVE</name>
<reference evidence="2 4" key="1">
    <citation type="journal article" date="2014" name="Agronomy (Basel)">
        <title>A Draft Genome Sequence for Ensete ventricosum, the Drought-Tolerant Tree Against Hunger.</title>
        <authorList>
            <person name="Harrison J."/>
            <person name="Moore K.A."/>
            <person name="Paszkiewicz K."/>
            <person name="Jones T."/>
            <person name="Grant M."/>
            <person name="Ambacheew D."/>
            <person name="Muzemil S."/>
            <person name="Studholme D.J."/>
        </authorList>
    </citation>
    <scope>NUCLEOTIDE SEQUENCE [LARGE SCALE GENOMIC DNA]</scope>
</reference>
<protein>
    <submittedName>
        <fullName evidence="2">Uncharacterized protein</fullName>
    </submittedName>
</protein>
<dbReference type="AlphaFoldDB" id="A0A426XJ60"/>
<dbReference type="Proteomes" id="UP000290560">
    <property type="component" value="Unassembled WGS sequence"/>
</dbReference>
<dbReference type="GO" id="GO:0006508">
    <property type="term" value="P:proteolysis"/>
    <property type="evidence" value="ECO:0007669"/>
    <property type="project" value="InterPro"/>
</dbReference>
<dbReference type="EMBL" id="AMZH03020090">
    <property type="protein sequence ID" value="RRT39539.1"/>
    <property type="molecule type" value="Genomic_DNA"/>
</dbReference>